<name>A0A2R5EXW1_9BACL</name>
<keyword evidence="4 7" id="KW-0812">Transmembrane</keyword>
<evidence type="ECO:0000256" key="5">
    <source>
        <dbReference type="ARBA" id="ARBA00022989"/>
    </source>
</evidence>
<keyword evidence="10" id="KW-1185">Reference proteome</keyword>
<feature type="transmembrane region" description="Helical" evidence="7">
    <location>
        <begin position="181"/>
        <end position="203"/>
    </location>
</feature>
<evidence type="ECO:0000256" key="4">
    <source>
        <dbReference type="ARBA" id="ARBA00022692"/>
    </source>
</evidence>
<protein>
    <recommendedName>
        <fullName evidence="8">ABC transmembrane type-1 domain-containing protein</fullName>
    </recommendedName>
</protein>
<dbReference type="EMBL" id="BDQX01000327">
    <property type="protein sequence ID" value="GBG10499.1"/>
    <property type="molecule type" value="Genomic_DNA"/>
</dbReference>
<evidence type="ECO:0000313" key="10">
    <source>
        <dbReference type="Proteomes" id="UP000245202"/>
    </source>
</evidence>
<evidence type="ECO:0000256" key="7">
    <source>
        <dbReference type="RuleBase" id="RU363032"/>
    </source>
</evidence>
<sequence>MKPSRGERIYSIAVYIVLSIAGLLCLLPLVHIASLSISSMQAVASGHVTIYPVGLSFDAYKQLFEGTPIMKSFMNSIWITVFGVLFSMVFTILAAYPLTRSYFFGRRTYTFGIVFTMLFGGGLIPTYLTIRSLELINTYWALWLPGLVSVFNLLVLRTFIENIPNEVDEASRIDGCGEWRYLLQIVLPLSTPVLATLGLFYGVGYWNSFFNVLMFINDSGKFNLAVLVQQLIQSQMLLSQMNASGSSEQIVLSPEMVNAAAIIVMVLPMMAVYPFLQKHFVKGVMIGAVKG</sequence>
<feature type="transmembrane region" description="Helical" evidence="7">
    <location>
        <begin position="108"/>
        <end position="128"/>
    </location>
</feature>
<feature type="transmembrane region" description="Helical" evidence="7">
    <location>
        <begin position="77"/>
        <end position="96"/>
    </location>
</feature>
<feature type="transmembrane region" description="Helical" evidence="7">
    <location>
        <begin position="140"/>
        <end position="160"/>
    </location>
</feature>
<organism evidence="9 10">
    <name type="scientific">Paenibacillus agaridevorans</name>
    <dbReference type="NCBI Taxonomy" id="171404"/>
    <lineage>
        <taxon>Bacteria</taxon>
        <taxon>Bacillati</taxon>
        <taxon>Bacillota</taxon>
        <taxon>Bacilli</taxon>
        <taxon>Bacillales</taxon>
        <taxon>Paenibacillaceae</taxon>
        <taxon>Paenibacillus</taxon>
    </lineage>
</organism>
<accession>A0A2R5EXW1</accession>
<dbReference type="GO" id="GO:0005886">
    <property type="term" value="C:plasma membrane"/>
    <property type="evidence" value="ECO:0007669"/>
    <property type="project" value="UniProtKB-SubCell"/>
</dbReference>
<evidence type="ECO:0000256" key="2">
    <source>
        <dbReference type="ARBA" id="ARBA00022448"/>
    </source>
</evidence>
<keyword evidence="6 7" id="KW-0472">Membrane</keyword>
<dbReference type="InterPro" id="IPR000515">
    <property type="entry name" value="MetI-like"/>
</dbReference>
<dbReference type="AlphaFoldDB" id="A0A2R5EXW1"/>
<dbReference type="PROSITE" id="PS50928">
    <property type="entry name" value="ABC_TM1"/>
    <property type="match status" value="1"/>
</dbReference>
<evidence type="ECO:0000313" key="9">
    <source>
        <dbReference type="EMBL" id="GBG10499.1"/>
    </source>
</evidence>
<comment type="similarity">
    <text evidence="7">Belongs to the binding-protein-dependent transport system permease family.</text>
</comment>
<gene>
    <name evidence="9" type="ORF">PAT3040_05236</name>
</gene>
<dbReference type="PANTHER" id="PTHR43744:SF9">
    <property type="entry name" value="POLYGALACTURONAN_RHAMNOGALACTURONAN TRANSPORT SYSTEM PERMEASE PROTEIN YTCP"/>
    <property type="match status" value="1"/>
</dbReference>
<feature type="transmembrane region" description="Helical" evidence="7">
    <location>
        <begin position="12"/>
        <end position="33"/>
    </location>
</feature>
<dbReference type="RefSeq" id="WP_087571587.1">
    <property type="nucleotide sequence ID" value="NZ_BDQX01000327.1"/>
</dbReference>
<proteinExistence type="inferred from homology"/>
<feature type="transmembrane region" description="Helical" evidence="7">
    <location>
        <begin position="256"/>
        <end position="276"/>
    </location>
</feature>
<dbReference type="SUPFAM" id="SSF161098">
    <property type="entry name" value="MetI-like"/>
    <property type="match status" value="1"/>
</dbReference>
<keyword evidence="3" id="KW-1003">Cell membrane</keyword>
<evidence type="ECO:0000256" key="1">
    <source>
        <dbReference type="ARBA" id="ARBA00004651"/>
    </source>
</evidence>
<keyword evidence="2 7" id="KW-0813">Transport</keyword>
<evidence type="ECO:0000256" key="6">
    <source>
        <dbReference type="ARBA" id="ARBA00023136"/>
    </source>
</evidence>
<dbReference type="Pfam" id="PF00528">
    <property type="entry name" value="BPD_transp_1"/>
    <property type="match status" value="1"/>
</dbReference>
<dbReference type="Gene3D" id="1.10.3720.10">
    <property type="entry name" value="MetI-like"/>
    <property type="match status" value="1"/>
</dbReference>
<dbReference type="Proteomes" id="UP000245202">
    <property type="component" value="Unassembled WGS sequence"/>
</dbReference>
<dbReference type="PANTHER" id="PTHR43744">
    <property type="entry name" value="ABC TRANSPORTER PERMEASE PROTEIN MG189-RELATED-RELATED"/>
    <property type="match status" value="1"/>
</dbReference>
<reference evidence="9 10" key="1">
    <citation type="submission" date="2017-08" db="EMBL/GenBank/DDBJ databases">
        <title>Substantial Increase in Enzyme Production by Combined Drug-Resistance Mutations in Paenibacillus agaridevorans.</title>
        <authorList>
            <person name="Tanaka Y."/>
            <person name="Funane K."/>
            <person name="Hosaka T."/>
            <person name="Shiwa Y."/>
            <person name="Fujita N."/>
            <person name="Miyazaki T."/>
            <person name="Yoshikawa H."/>
            <person name="Murakami K."/>
            <person name="Kasahara K."/>
            <person name="Inaoka T."/>
            <person name="Hiraga Y."/>
            <person name="Ochi K."/>
        </authorList>
    </citation>
    <scope>NUCLEOTIDE SEQUENCE [LARGE SCALE GENOMIC DNA]</scope>
    <source>
        <strain evidence="9 10">T-3040</strain>
    </source>
</reference>
<feature type="domain" description="ABC transmembrane type-1" evidence="8">
    <location>
        <begin position="73"/>
        <end position="275"/>
    </location>
</feature>
<dbReference type="InterPro" id="IPR035906">
    <property type="entry name" value="MetI-like_sf"/>
</dbReference>
<comment type="caution">
    <text evidence="9">The sequence shown here is derived from an EMBL/GenBank/DDBJ whole genome shotgun (WGS) entry which is preliminary data.</text>
</comment>
<dbReference type="CDD" id="cd06261">
    <property type="entry name" value="TM_PBP2"/>
    <property type="match status" value="1"/>
</dbReference>
<evidence type="ECO:0000259" key="8">
    <source>
        <dbReference type="PROSITE" id="PS50928"/>
    </source>
</evidence>
<evidence type="ECO:0000256" key="3">
    <source>
        <dbReference type="ARBA" id="ARBA00022475"/>
    </source>
</evidence>
<dbReference type="GO" id="GO:0055085">
    <property type="term" value="P:transmembrane transport"/>
    <property type="evidence" value="ECO:0007669"/>
    <property type="project" value="InterPro"/>
</dbReference>
<comment type="subcellular location">
    <subcellularLocation>
        <location evidence="1 7">Cell membrane</location>
        <topology evidence="1 7">Multi-pass membrane protein</topology>
    </subcellularLocation>
</comment>
<keyword evidence="5 7" id="KW-1133">Transmembrane helix</keyword>